<protein>
    <submittedName>
        <fullName evidence="1">Uncharacterized protein</fullName>
    </submittedName>
</protein>
<accession>A0A428JPK4</accession>
<dbReference type="RefSeq" id="WP_125427689.1">
    <property type="nucleotide sequence ID" value="NZ_RWIS01000003.1"/>
</dbReference>
<dbReference type="OrthoDB" id="886687at2"/>
<dbReference type="AlphaFoldDB" id="A0A428JPK4"/>
<name>A0A428JPK4_9BACT</name>
<organism evidence="1 2">
    <name type="scientific">Hymenobacter metallilatus</name>
    <dbReference type="NCBI Taxonomy" id="2493666"/>
    <lineage>
        <taxon>Bacteria</taxon>
        <taxon>Pseudomonadati</taxon>
        <taxon>Bacteroidota</taxon>
        <taxon>Cytophagia</taxon>
        <taxon>Cytophagales</taxon>
        <taxon>Hymenobacteraceae</taxon>
        <taxon>Hymenobacter</taxon>
    </lineage>
</organism>
<keyword evidence="2" id="KW-1185">Reference proteome</keyword>
<comment type="caution">
    <text evidence="1">The sequence shown here is derived from an EMBL/GenBank/DDBJ whole genome shotgun (WGS) entry which is preliminary data.</text>
</comment>
<gene>
    <name evidence="1" type="ORF">EI290_05895</name>
</gene>
<dbReference type="Proteomes" id="UP000280066">
    <property type="component" value="Unassembled WGS sequence"/>
</dbReference>
<evidence type="ECO:0000313" key="2">
    <source>
        <dbReference type="Proteomes" id="UP000280066"/>
    </source>
</evidence>
<sequence>MLRHCLTLLLLLPYLLGLSAGLVGRPEPVGPTAAHPYVHSAECQRQNYLRLDCFDTCNGDQYAVQAQCKTNTAAQLLASFQSIDLHCLPELPGVQPMRVQWLLARYQPLPPRQPLAGLAAAIYQPPRQA</sequence>
<proteinExistence type="predicted"/>
<dbReference type="EMBL" id="RWIS01000003">
    <property type="protein sequence ID" value="RSK35230.1"/>
    <property type="molecule type" value="Genomic_DNA"/>
</dbReference>
<evidence type="ECO:0000313" key="1">
    <source>
        <dbReference type="EMBL" id="RSK35230.1"/>
    </source>
</evidence>
<reference evidence="1 2" key="1">
    <citation type="submission" date="2018-12" db="EMBL/GenBank/DDBJ databases">
        <authorList>
            <person name="Feng G."/>
            <person name="Zhu H."/>
        </authorList>
    </citation>
    <scope>NUCLEOTIDE SEQUENCE [LARGE SCALE GENOMIC DNA]</scope>
    <source>
        <strain evidence="1 2">9PBR-2</strain>
    </source>
</reference>